<organism evidence="10 11">
    <name type="scientific">Edaphobacter aggregans</name>
    <dbReference type="NCBI Taxonomy" id="570835"/>
    <lineage>
        <taxon>Bacteria</taxon>
        <taxon>Pseudomonadati</taxon>
        <taxon>Acidobacteriota</taxon>
        <taxon>Terriglobia</taxon>
        <taxon>Terriglobales</taxon>
        <taxon>Acidobacteriaceae</taxon>
        <taxon>Edaphobacter</taxon>
    </lineage>
</organism>
<feature type="domain" description="Glycosyl hydrolase family 31 C-terminal" evidence="9">
    <location>
        <begin position="619"/>
        <end position="727"/>
    </location>
</feature>
<dbReference type="Pfam" id="PF13802">
    <property type="entry name" value="Gal_mutarotas_2"/>
    <property type="match status" value="1"/>
</dbReference>
<reference evidence="10 11" key="1">
    <citation type="submission" date="2018-12" db="EMBL/GenBank/DDBJ databases">
        <title>Sequencing of bacterial isolates from soil warming experiment in Harvard Forest, Massachusetts, USA.</title>
        <authorList>
            <person name="Deangelis K."/>
        </authorList>
    </citation>
    <scope>NUCLEOTIDE SEQUENCE [LARGE SCALE GENOMIC DNA]</scope>
    <source>
        <strain evidence="10 11">EB153</strain>
    </source>
</reference>
<dbReference type="InterPro" id="IPR025887">
    <property type="entry name" value="Glyco_hydro_31_N_dom"/>
</dbReference>
<dbReference type="RefSeq" id="WP_125487564.1">
    <property type="nucleotide sequence ID" value="NZ_RSDW01000001.1"/>
</dbReference>
<dbReference type="Pfam" id="PF21365">
    <property type="entry name" value="Glyco_hydro_31_3rd"/>
    <property type="match status" value="1"/>
</dbReference>
<gene>
    <name evidence="10" type="ORF">EDE15_4994</name>
</gene>
<dbReference type="SUPFAM" id="SSF74650">
    <property type="entry name" value="Galactose mutarotase-like"/>
    <property type="match status" value="1"/>
</dbReference>
<dbReference type="EMBL" id="RSDW01000001">
    <property type="protein sequence ID" value="RSL19331.1"/>
    <property type="molecule type" value="Genomic_DNA"/>
</dbReference>
<dbReference type="GO" id="GO:0030246">
    <property type="term" value="F:carbohydrate binding"/>
    <property type="evidence" value="ECO:0007669"/>
    <property type="project" value="InterPro"/>
</dbReference>
<keyword evidence="5" id="KW-0732">Signal</keyword>
<dbReference type="CDD" id="cd06604">
    <property type="entry name" value="GH31_glucosidase_II_MalA"/>
    <property type="match status" value="1"/>
</dbReference>
<dbReference type="InterPro" id="IPR048395">
    <property type="entry name" value="Glyco_hydro_31_C"/>
</dbReference>
<dbReference type="InterPro" id="IPR017853">
    <property type="entry name" value="GH"/>
</dbReference>
<dbReference type="InterPro" id="IPR030458">
    <property type="entry name" value="Glyco_hydro_31_AS"/>
</dbReference>
<dbReference type="Pfam" id="PF17137">
    <property type="entry name" value="DUF5110"/>
    <property type="match status" value="1"/>
</dbReference>
<dbReference type="SUPFAM" id="SSF51011">
    <property type="entry name" value="Glycosyl hydrolase domain"/>
    <property type="match status" value="1"/>
</dbReference>
<evidence type="ECO:0000256" key="3">
    <source>
        <dbReference type="ARBA" id="ARBA00023295"/>
    </source>
</evidence>
<dbReference type="AlphaFoldDB" id="A0A3R9PWE0"/>
<protein>
    <submittedName>
        <fullName evidence="10">Alpha-glucosidase</fullName>
    </submittedName>
</protein>
<dbReference type="GO" id="GO:0005975">
    <property type="term" value="P:carbohydrate metabolic process"/>
    <property type="evidence" value="ECO:0007669"/>
    <property type="project" value="InterPro"/>
</dbReference>
<dbReference type="Gene3D" id="2.60.40.1760">
    <property type="entry name" value="glycosyl hydrolase (family 31)"/>
    <property type="match status" value="1"/>
</dbReference>
<evidence type="ECO:0000313" key="11">
    <source>
        <dbReference type="Proteomes" id="UP000269669"/>
    </source>
</evidence>
<keyword evidence="11" id="KW-1185">Reference proteome</keyword>
<dbReference type="InterPro" id="IPR013780">
    <property type="entry name" value="Glyco_hydro_b"/>
</dbReference>
<dbReference type="PANTHER" id="PTHR22762:SF120">
    <property type="entry name" value="HETEROGLYCAN GLUCOSIDASE 1"/>
    <property type="match status" value="1"/>
</dbReference>
<name>A0A3R9PWE0_9BACT</name>
<evidence type="ECO:0000256" key="4">
    <source>
        <dbReference type="RuleBase" id="RU361185"/>
    </source>
</evidence>
<sequence>MKKQYTLFFALVFLATGFFGVEAPCEVATSAPSAAKISTVPELIVLRAVTGSKQIGNGVEIRSENAVMQVTALRDDVLRVRVGIQGQLPEDASWAVLPTARTASVRVFAEEDSASVGFRTGALRIKVDRSTMRLRITDLKGTLIQEDAIGHPVEFHGSAFRVYKTMAVDEHFFGLGDKPGSLDRRDHSYSLWNTDSFGFQESTDPIYKSIPFFLTSRGGTAAGVLLDNTWRTSFDFGREYSDAYSFGSEGGPLDYYILYGPDAKHVLSTYAWLTGPTPLPPLWSFGFQQSRYSYHPESEVRKIADRLRADRIPADALYLDIDYQDHYRPFTVDQVQFPHFAQMIEDLRKQNLRVVAITDLHIAHLPDANYTPYDSGMTGDHFVKKPDSSVYIGKVWPGPSVFPDFTRESTRKWWGSLYADFVHDGIAGFWNDMNEPSIFDTPNKTMPDNVQHRIDEPGFRPRTTTHLEIHDVYGMENSRATYDGLLALTPNQRPFVLTRASYAGGQRYAATWTGDNSSTWNHLRLTTPMLLNLGLSGFGMSGADVGGFVGSPGAELLTKWIELGTFQPIDRDHASDTSANQEVWVDGAEQEDIRRRYIEERYKLLPYLYTTAEEMSRTGLPIVRPLFLEFPDATADKHPIDLDAPNEFLFGANMLIAPGIYPEKPDTYPVRLPSVDWYNYWTGEKIGENMLTADSSTGNPSGLVGRQITIKPQLDVLPVFVREGSILPMQPLTQSTIETPKGPLTLRVYPGKNCTGSIYLDDGLSFAYKNGDFLRMAFSCVETPKGITVHVGPHQGSYVPWWTSLRVEVYGSTTAGKAVVAGSAQTVQTSFDAPHHVAAFTLPDSGQGEDLQIEWIR</sequence>
<dbReference type="InterPro" id="IPR033403">
    <property type="entry name" value="DUF5110"/>
</dbReference>
<dbReference type="PROSITE" id="PS00129">
    <property type="entry name" value="GLYCOSYL_HYDROL_F31_1"/>
    <property type="match status" value="1"/>
</dbReference>
<dbReference type="Gene3D" id="3.20.20.80">
    <property type="entry name" value="Glycosidases"/>
    <property type="match status" value="1"/>
</dbReference>
<dbReference type="Proteomes" id="UP000269669">
    <property type="component" value="Unassembled WGS sequence"/>
</dbReference>
<feature type="chain" id="PRO_5018730544" evidence="5">
    <location>
        <begin position="24"/>
        <end position="857"/>
    </location>
</feature>
<dbReference type="GO" id="GO:0004553">
    <property type="term" value="F:hydrolase activity, hydrolyzing O-glycosyl compounds"/>
    <property type="evidence" value="ECO:0007669"/>
    <property type="project" value="InterPro"/>
</dbReference>
<evidence type="ECO:0000259" key="7">
    <source>
        <dbReference type="Pfam" id="PF13802"/>
    </source>
</evidence>
<dbReference type="CDD" id="cd14752">
    <property type="entry name" value="GH31_N"/>
    <property type="match status" value="1"/>
</dbReference>
<feature type="domain" description="Glycoside hydrolase family 31 TIM barrel" evidence="6">
    <location>
        <begin position="277"/>
        <end position="610"/>
    </location>
</feature>
<proteinExistence type="inferred from homology"/>
<evidence type="ECO:0000256" key="5">
    <source>
        <dbReference type="SAM" id="SignalP"/>
    </source>
</evidence>
<feature type="domain" description="Glycoside hydrolase family 31 N-terminal" evidence="7">
    <location>
        <begin position="68"/>
        <end position="235"/>
    </location>
</feature>
<evidence type="ECO:0000259" key="6">
    <source>
        <dbReference type="Pfam" id="PF01055"/>
    </source>
</evidence>
<comment type="similarity">
    <text evidence="1 4">Belongs to the glycosyl hydrolase 31 family.</text>
</comment>
<accession>A0A3R9PWE0</accession>
<evidence type="ECO:0000313" key="10">
    <source>
        <dbReference type="EMBL" id="RSL19331.1"/>
    </source>
</evidence>
<comment type="caution">
    <text evidence="10">The sequence shown here is derived from an EMBL/GenBank/DDBJ whole genome shotgun (WGS) entry which is preliminary data.</text>
</comment>
<evidence type="ECO:0000259" key="8">
    <source>
        <dbReference type="Pfam" id="PF17137"/>
    </source>
</evidence>
<dbReference type="OrthoDB" id="176168at2"/>
<evidence type="ECO:0000259" key="9">
    <source>
        <dbReference type="Pfam" id="PF21365"/>
    </source>
</evidence>
<dbReference type="PANTHER" id="PTHR22762">
    <property type="entry name" value="ALPHA-GLUCOSIDASE"/>
    <property type="match status" value="1"/>
</dbReference>
<dbReference type="InterPro" id="IPR000322">
    <property type="entry name" value="Glyco_hydro_31_TIM"/>
</dbReference>
<dbReference type="InterPro" id="IPR011013">
    <property type="entry name" value="Gal_mutarotase_sf_dom"/>
</dbReference>
<dbReference type="Pfam" id="PF01055">
    <property type="entry name" value="Glyco_hydro_31_2nd"/>
    <property type="match status" value="1"/>
</dbReference>
<keyword evidence="3 4" id="KW-0326">Glycosidase</keyword>
<feature type="domain" description="DUF5110" evidence="8">
    <location>
        <begin position="743"/>
        <end position="811"/>
    </location>
</feature>
<dbReference type="SUPFAM" id="SSF51445">
    <property type="entry name" value="(Trans)glycosidases"/>
    <property type="match status" value="1"/>
</dbReference>
<evidence type="ECO:0000256" key="1">
    <source>
        <dbReference type="ARBA" id="ARBA00007806"/>
    </source>
</evidence>
<dbReference type="Gene3D" id="2.60.40.1180">
    <property type="entry name" value="Golgi alpha-mannosidase II"/>
    <property type="match status" value="2"/>
</dbReference>
<keyword evidence="2 4" id="KW-0378">Hydrolase</keyword>
<evidence type="ECO:0000256" key="2">
    <source>
        <dbReference type="ARBA" id="ARBA00022801"/>
    </source>
</evidence>
<feature type="signal peptide" evidence="5">
    <location>
        <begin position="1"/>
        <end position="23"/>
    </location>
</feature>